<feature type="transmembrane region" description="Helical" evidence="7">
    <location>
        <begin position="112"/>
        <end position="134"/>
    </location>
</feature>
<dbReference type="Gene3D" id="1.10.3720.10">
    <property type="entry name" value="MetI-like"/>
    <property type="match status" value="1"/>
</dbReference>
<proteinExistence type="inferred from homology"/>
<dbReference type="EMBL" id="FOFU01000013">
    <property type="protein sequence ID" value="SEQ87241.1"/>
    <property type="molecule type" value="Genomic_DNA"/>
</dbReference>
<evidence type="ECO:0000256" key="5">
    <source>
        <dbReference type="ARBA" id="ARBA00022989"/>
    </source>
</evidence>
<evidence type="ECO:0000256" key="3">
    <source>
        <dbReference type="ARBA" id="ARBA00022475"/>
    </source>
</evidence>
<evidence type="ECO:0000256" key="1">
    <source>
        <dbReference type="ARBA" id="ARBA00004651"/>
    </source>
</evidence>
<keyword evidence="5 7" id="KW-1133">Transmembrane helix</keyword>
<evidence type="ECO:0000256" key="7">
    <source>
        <dbReference type="RuleBase" id="RU363032"/>
    </source>
</evidence>
<keyword evidence="6 7" id="KW-0472">Membrane</keyword>
<dbReference type="GO" id="GO:0055085">
    <property type="term" value="P:transmembrane transport"/>
    <property type="evidence" value="ECO:0007669"/>
    <property type="project" value="InterPro"/>
</dbReference>
<dbReference type="PANTHER" id="PTHR43744:SF12">
    <property type="entry name" value="ABC TRANSPORTER PERMEASE PROTEIN MG189-RELATED"/>
    <property type="match status" value="1"/>
</dbReference>
<dbReference type="PROSITE" id="PS50928">
    <property type="entry name" value="ABC_TM1"/>
    <property type="match status" value="1"/>
</dbReference>
<dbReference type="SUPFAM" id="SSF161098">
    <property type="entry name" value="MetI-like"/>
    <property type="match status" value="1"/>
</dbReference>
<protein>
    <submittedName>
        <fullName evidence="9">Raffinose/stachyose/melibiose transport system permease protein</fullName>
    </submittedName>
</protein>
<dbReference type="eggNOG" id="COG0395">
    <property type="taxonomic scope" value="Bacteria"/>
</dbReference>
<dbReference type="InterPro" id="IPR000515">
    <property type="entry name" value="MetI-like"/>
</dbReference>
<feature type="transmembrane region" description="Helical" evidence="7">
    <location>
        <begin position="251"/>
        <end position="268"/>
    </location>
</feature>
<evidence type="ECO:0000256" key="6">
    <source>
        <dbReference type="ARBA" id="ARBA00023136"/>
    </source>
</evidence>
<feature type="domain" description="ABC transmembrane type-1" evidence="8">
    <location>
        <begin position="77"/>
        <end position="268"/>
    </location>
</feature>
<keyword evidence="2 7" id="KW-0813">Transport</keyword>
<dbReference type="OrthoDB" id="9787837at2"/>
<feature type="transmembrane region" description="Helical" evidence="7">
    <location>
        <begin position="189"/>
        <end position="210"/>
    </location>
</feature>
<comment type="subcellular location">
    <subcellularLocation>
        <location evidence="1 7">Cell membrane</location>
        <topology evidence="1 7">Multi-pass membrane protein</topology>
    </subcellularLocation>
</comment>
<keyword evidence="10" id="KW-1185">Reference proteome</keyword>
<evidence type="ECO:0000313" key="10">
    <source>
        <dbReference type="Proteomes" id="UP000182360"/>
    </source>
</evidence>
<dbReference type="CDD" id="cd06261">
    <property type="entry name" value="TM_PBP2"/>
    <property type="match status" value="1"/>
</dbReference>
<dbReference type="PANTHER" id="PTHR43744">
    <property type="entry name" value="ABC TRANSPORTER PERMEASE PROTEIN MG189-RELATED-RELATED"/>
    <property type="match status" value="1"/>
</dbReference>
<dbReference type="Proteomes" id="UP000182360">
    <property type="component" value="Unassembled WGS sequence"/>
</dbReference>
<feature type="transmembrane region" description="Helical" evidence="7">
    <location>
        <begin position="81"/>
        <end position="103"/>
    </location>
</feature>
<evidence type="ECO:0000313" key="9">
    <source>
        <dbReference type="EMBL" id="SEQ87241.1"/>
    </source>
</evidence>
<evidence type="ECO:0000256" key="4">
    <source>
        <dbReference type="ARBA" id="ARBA00022692"/>
    </source>
</evidence>
<organism evidence="9 10">
    <name type="scientific">Treponema bryantii</name>
    <dbReference type="NCBI Taxonomy" id="163"/>
    <lineage>
        <taxon>Bacteria</taxon>
        <taxon>Pseudomonadati</taxon>
        <taxon>Spirochaetota</taxon>
        <taxon>Spirochaetia</taxon>
        <taxon>Spirochaetales</taxon>
        <taxon>Treponemataceae</taxon>
        <taxon>Treponema</taxon>
    </lineage>
</organism>
<feature type="transmembrane region" description="Helical" evidence="7">
    <location>
        <begin position="12"/>
        <end position="38"/>
    </location>
</feature>
<dbReference type="GO" id="GO:0005886">
    <property type="term" value="C:plasma membrane"/>
    <property type="evidence" value="ECO:0007669"/>
    <property type="project" value="UniProtKB-SubCell"/>
</dbReference>
<dbReference type="AlphaFoldDB" id="A0A1H9JJS1"/>
<name>A0A1H9JJS1_9SPIR</name>
<accession>A0A1H9JJS1</accession>
<sequence length="283" mass="31781">MNVFEKKGPKHIIAQTIIYIILIFFTFMALYPIFWLLFSSFKTTQEYQMTSKLALPQVWWWRNYVDAWIRGKFGSLFLNSLFYTGISTIAILYFSIAAGFAFAKLPNKSTGVIYKSFVIGVLITLQCIMIPLFFMANWTGLYDTRLGVLICYIGIGMPMGIYLTTEFIRSIPTSLVESARIDGAPYLQIFFDIIFPMSKPVGITLAILTITGTWNEFMLINILASSEKIKSLPVGVQKFSGALASDYGKQFAALMISIIPIIIFYGIFRKQITKGVAAGAVKG</sequence>
<gene>
    <name evidence="9" type="ORF">SAMN04487977_11355</name>
</gene>
<keyword evidence="4 7" id="KW-0812">Transmembrane</keyword>
<dbReference type="Pfam" id="PF00528">
    <property type="entry name" value="BPD_transp_1"/>
    <property type="match status" value="1"/>
</dbReference>
<reference evidence="9 10" key="1">
    <citation type="submission" date="2016-10" db="EMBL/GenBank/DDBJ databases">
        <authorList>
            <person name="de Groot N.N."/>
        </authorList>
    </citation>
    <scope>NUCLEOTIDE SEQUENCE [LARGE SCALE GENOMIC DNA]</scope>
    <source>
        <strain evidence="9 10">B25</strain>
    </source>
</reference>
<dbReference type="RefSeq" id="WP_074645536.1">
    <property type="nucleotide sequence ID" value="NZ_AP025286.1"/>
</dbReference>
<keyword evidence="3" id="KW-1003">Cell membrane</keyword>
<evidence type="ECO:0000256" key="2">
    <source>
        <dbReference type="ARBA" id="ARBA00022448"/>
    </source>
</evidence>
<evidence type="ECO:0000259" key="8">
    <source>
        <dbReference type="PROSITE" id="PS50928"/>
    </source>
</evidence>
<feature type="transmembrane region" description="Helical" evidence="7">
    <location>
        <begin position="146"/>
        <end position="168"/>
    </location>
</feature>
<dbReference type="InterPro" id="IPR035906">
    <property type="entry name" value="MetI-like_sf"/>
</dbReference>
<comment type="similarity">
    <text evidence="7">Belongs to the binding-protein-dependent transport system permease family.</text>
</comment>